<dbReference type="Gene3D" id="3.40.30.10">
    <property type="entry name" value="Glutaredoxin"/>
    <property type="match status" value="1"/>
</dbReference>
<dbReference type="STRING" id="634436.SAMN05216361_3956"/>
<proteinExistence type="predicted"/>
<feature type="domain" description="Thioredoxin" evidence="2">
    <location>
        <begin position="26"/>
        <end position="169"/>
    </location>
</feature>
<keyword evidence="3" id="KW-0413">Isomerase</keyword>
<feature type="signal peptide" evidence="1">
    <location>
        <begin position="1"/>
        <end position="28"/>
    </location>
</feature>
<organism evidence="3 4">
    <name type="scientific">Marisediminitalea aggregata</name>
    <dbReference type="NCBI Taxonomy" id="634436"/>
    <lineage>
        <taxon>Bacteria</taxon>
        <taxon>Pseudomonadati</taxon>
        <taxon>Pseudomonadota</taxon>
        <taxon>Gammaproteobacteria</taxon>
        <taxon>Alteromonadales</taxon>
        <taxon>Alteromonadaceae</taxon>
        <taxon>Marisediminitalea</taxon>
    </lineage>
</organism>
<dbReference type="PANTHER" id="PTHR42852">
    <property type="entry name" value="THIOL:DISULFIDE INTERCHANGE PROTEIN DSBE"/>
    <property type="match status" value="1"/>
</dbReference>
<evidence type="ECO:0000256" key="1">
    <source>
        <dbReference type="SAM" id="SignalP"/>
    </source>
</evidence>
<evidence type="ECO:0000313" key="4">
    <source>
        <dbReference type="Proteomes" id="UP000184520"/>
    </source>
</evidence>
<evidence type="ECO:0000259" key="2">
    <source>
        <dbReference type="PROSITE" id="PS51352"/>
    </source>
</evidence>
<dbReference type="Proteomes" id="UP000184520">
    <property type="component" value="Unassembled WGS sequence"/>
</dbReference>
<reference evidence="4" key="1">
    <citation type="submission" date="2016-11" db="EMBL/GenBank/DDBJ databases">
        <authorList>
            <person name="Varghese N."/>
            <person name="Submissions S."/>
        </authorList>
    </citation>
    <scope>NUCLEOTIDE SEQUENCE [LARGE SCALE GENOMIC DNA]</scope>
    <source>
        <strain evidence="4">CGMCC 1.8995</strain>
    </source>
</reference>
<keyword evidence="4" id="KW-1185">Reference proteome</keyword>
<feature type="chain" id="PRO_5012838738" evidence="1">
    <location>
        <begin position="29"/>
        <end position="171"/>
    </location>
</feature>
<dbReference type="RefSeq" id="WP_245819286.1">
    <property type="nucleotide sequence ID" value="NZ_FQWD01000007.1"/>
</dbReference>
<dbReference type="Pfam" id="PF00578">
    <property type="entry name" value="AhpC-TSA"/>
    <property type="match status" value="1"/>
</dbReference>
<evidence type="ECO:0000313" key="3">
    <source>
        <dbReference type="EMBL" id="SHH18707.1"/>
    </source>
</evidence>
<dbReference type="PROSITE" id="PS51352">
    <property type="entry name" value="THIOREDOXIN_2"/>
    <property type="match status" value="1"/>
</dbReference>
<dbReference type="InterPro" id="IPR036249">
    <property type="entry name" value="Thioredoxin-like_sf"/>
</dbReference>
<dbReference type="AlphaFoldDB" id="A0A1M5QX13"/>
<dbReference type="GO" id="GO:0016491">
    <property type="term" value="F:oxidoreductase activity"/>
    <property type="evidence" value="ECO:0007669"/>
    <property type="project" value="InterPro"/>
</dbReference>
<dbReference type="InterPro" id="IPR050553">
    <property type="entry name" value="Thioredoxin_ResA/DsbE_sf"/>
</dbReference>
<dbReference type="SUPFAM" id="SSF52833">
    <property type="entry name" value="Thioredoxin-like"/>
    <property type="match status" value="1"/>
</dbReference>
<protein>
    <submittedName>
        <fullName evidence="3">Thiol-disulfide isomerase or thioredoxin</fullName>
    </submittedName>
</protein>
<sequence>MRHFSRITRKLCLPVLIVTTLLTQGVMAKQPAPDLLLTTATGQHKLSDYQGQVVYLDFWASWCKPCQRSFPWMNAMQQKYAGRGFTVVAINVDTDRKLADQFLAMLPATFPVAFDPEGTAPALYKVPGMPTSYLIDHTGQLRLAHQGFHIQKQNQYEQEIVTLLEEMESSQ</sequence>
<dbReference type="CDD" id="cd02966">
    <property type="entry name" value="TlpA_like_family"/>
    <property type="match status" value="1"/>
</dbReference>
<dbReference type="InterPro" id="IPR000866">
    <property type="entry name" value="AhpC/TSA"/>
</dbReference>
<dbReference type="InterPro" id="IPR013766">
    <property type="entry name" value="Thioredoxin_domain"/>
</dbReference>
<dbReference type="GO" id="GO:0016209">
    <property type="term" value="F:antioxidant activity"/>
    <property type="evidence" value="ECO:0007669"/>
    <property type="project" value="InterPro"/>
</dbReference>
<gene>
    <name evidence="3" type="ORF">SAMN05216361_3956</name>
</gene>
<accession>A0A1M5QX13</accession>
<dbReference type="GO" id="GO:0016853">
    <property type="term" value="F:isomerase activity"/>
    <property type="evidence" value="ECO:0007669"/>
    <property type="project" value="UniProtKB-KW"/>
</dbReference>
<dbReference type="PANTHER" id="PTHR42852:SF18">
    <property type="entry name" value="CHROMOSOME UNDETERMINED SCAFFOLD_47, WHOLE GENOME SHOTGUN SEQUENCE"/>
    <property type="match status" value="1"/>
</dbReference>
<name>A0A1M5QX13_9ALTE</name>
<dbReference type="EMBL" id="FQWD01000007">
    <property type="protein sequence ID" value="SHH18707.1"/>
    <property type="molecule type" value="Genomic_DNA"/>
</dbReference>
<keyword evidence="1" id="KW-0732">Signal</keyword>